<dbReference type="InterPro" id="IPR000385">
    <property type="entry name" value="MoaA_NifB_PqqE_Fe-S-bd_CS"/>
</dbReference>
<accession>A0A2G6KAX6</accession>
<feature type="binding site" evidence="12">
    <location>
        <position position="121"/>
    </location>
    <ligand>
        <name>S-adenosyl-L-methionine</name>
        <dbReference type="ChEBI" id="CHEBI:59789"/>
    </ligand>
</feature>
<comment type="pathway">
    <text evidence="12">Cofactor biosynthesis; molybdopterin biosynthesis.</text>
</comment>
<dbReference type="InterPro" id="IPR006638">
    <property type="entry name" value="Elp3/MiaA/NifB-like_rSAM"/>
</dbReference>
<dbReference type="Pfam" id="PF04055">
    <property type="entry name" value="Radical_SAM"/>
    <property type="match status" value="1"/>
</dbReference>
<comment type="caution">
    <text evidence="14">The sequence shown here is derived from an EMBL/GenBank/DDBJ whole genome shotgun (WGS) entry which is preliminary data.</text>
</comment>
<comment type="similarity">
    <text evidence="12">Belongs to the radical SAM superfamily. MoaA family.</text>
</comment>
<sequence length="330" mass="37479">MMRLQDSFGRTITSLRISITDRCNLRCRYCMPEEGVTFLQHDAILRYEEVERLIQVALQLGITKIRLTGGEPLVRKGVVDFIRRIGFLPGLQTLTLTTNGILLPNYAAELREAGLSYLNISLDTLNAEKFAEMTRSDQLDAVLKGIYSAKEAGFPVIKINVVSVRGFNDDELFDFIDFADRYNLIVRFIEYMPFSGNGWQPEGFLASQELQARIEERYPLLPQNDHYSASAKTYRIDGKNGQIGFISAVSEGFCDRCNRLRLTSDGHIRPCLHGHFEIDVKCPLRRGVSDLELIELFREAANKKSLSHQDFLDYTYTRLDSDRAMVGIGG</sequence>
<dbReference type="GO" id="GO:0006777">
    <property type="term" value="P:Mo-molybdopterin cofactor biosynthetic process"/>
    <property type="evidence" value="ECO:0007669"/>
    <property type="project" value="UniProtKB-UniRule"/>
</dbReference>
<dbReference type="HAMAP" id="MF_01225_B">
    <property type="entry name" value="MoaA_B"/>
    <property type="match status" value="1"/>
</dbReference>
<feature type="binding site" evidence="12">
    <location>
        <position position="97"/>
    </location>
    <ligand>
        <name>GTP</name>
        <dbReference type="ChEBI" id="CHEBI:37565"/>
    </ligand>
</feature>
<feature type="binding site" evidence="12">
    <location>
        <position position="27"/>
    </location>
    <ligand>
        <name>[4Fe-4S] cluster</name>
        <dbReference type="ChEBI" id="CHEBI:49883"/>
        <label>1</label>
        <note>4Fe-4S-S-AdoMet</note>
    </ligand>
</feature>
<reference evidence="14 15" key="1">
    <citation type="submission" date="2017-10" db="EMBL/GenBank/DDBJ databases">
        <title>Novel microbial diversity and functional potential in the marine mammal oral microbiome.</title>
        <authorList>
            <person name="Dudek N.K."/>
            <person name="Sun C.L."/>
            <person name="Burstein D."/>
            <person name="Kantor R.S."/>
            <person name="Aliaga Goltsman D.S."/>
            <person name="Bik E.M."/>
            <person name="Thomas B.C."/>
            <person name="Banfield J.F."/>
            <person name="Relman D.A."/>
        </authorList>
    </citation>
    <scope>NUCLEOTIDE SEQUENCE [LARGE SCALE GENOMIC DNA]</scope>
    <source>
        <strain evidence="14">DOLJORAL78_47_16</strain>
    </source>
</reference>
<proteinExistence type="inferred from homology"/>
<evidence type="ECO:0000256" key="9">
    <source>
        <dbReference type="ARBA" id="ARBA00023150"/>
    </source>
</evidence>
<evidence type="ECO:0000256" key="1">
    <source>
        <dbReference type="ARBA" id="ARBA00012167"/>
    </source>
</evidence>
<dbReference type="GO" id="GO:0046872">
    <property type="term" value="F:metal ion binding"/>
    <property type="evidence" value="ECO:0007669"/>
    <property type="project" value="UniProtKB-KW"/>
</dbReference>
<feature type="binding site" evidence="12">
    <location>
        <position position="271"/>
    </location>
    <ligand>
        <name>[4Fe-4S] cluster</name>
        <dbReference type="ChEBI" id="CHEBI:49883"/>
        <label>2</label>
        <note>4Fe-4S-substrate</note>
    </ligand>
</feature>
<dbReference type="GO" id="GO:1904047">
    <property type="term" value="F:S-adenosyl-L-methionine binding"/>
    <property type="evidence" value="ECO:0007669"/>
    <property type="project" value="UniProtKB-UniRule"/>
</dbReference>
<feature type="binding site" evidence="12">
    <location>
        <position position="158"/>
    </location>
    <ligand>
        <name>GTP</name>
        <dbReference type="ChEBI" id="CHEBI:37565"/>
    </ligand>
</feature>
<dbReference type="SFLD" id="SFLDG01383">
    <property type="entry name" value="cyclic_pyranopterin_phosphate"/>
    <property type="match status" value="1"/>
</dbReference>
<comment type="subunit">
    <text evidence="12">Monomer and homodimer.</text>
</comment>
<keyword evidence="3 12" id="KW-0949">S-adenosyl-L-methionine</keyword>
<evidence type="ECO:0000256" key="11">
    <source>
        <dbReference type="ARBA" id="ARBA00048697"/>
    </source>
</evidence>
<comment type="catalytic activity">
    <reaction evidence="11 12">
        <text>GTP + AH2 + S-adenosyl-L-methionine = (8S)-3',8-cyclo-7,8-dihydroguanosine 5'-triphosphate + 5'-deoxyadenosine + L-methionine + A + H(+)</text>
        <dbReference type="Rhea" id="RHEA:49576"/>
        <dbReference type="ChEBI" id="CHEBI:13193"/>
        <dbReference type="ChEBI" id="CHEBI:15378"/>
        <dbReference type="ChEBI" id="CHEBI:17319"/>
        <dbReference type="ChEBI" id="CHEBI:17499"/>
        <dbReference type="ChEBI" id="CHEBI:37565"/>
        <dbReference type="ChEBI" id="CHEBI:57844"/>
        <dbReference type="ChEBI" id="CHEBI:59789"/>
        <dbReference type="ChEBI" id="CHEBI:131766"/>
        <dbReference type="EC" id="4.1.99.22"/>
    </reaction>
</comment>
<dbReference type="InterPro" id="IPR013785">
    <property type="entry name" value="Aldolase_TIM"/>
</dbReference>
<evidence type="ECO:0000259" key="13">
    <source>
        <dbReference type="PROSITE" id="PS51918"/>
    </source>
</evidence>
<keyword evidence="4 12" id="KW-0479">Metal-binding</keyword>
<evidence type="ECO:0000256" key="6">
    <source>
        <dbReference type="ARBA" id="ARBA00023004"/>
    </source>
</evidence>
<dbReference type="NCBIfam" id="TIGR02666">
    <property type="entry name" value="moaA"/>
    <property type="match status" value="1"/>
</dbReference>
<keyword evidence="6 12" id="KW-0408">Iron</keyword>
<dbReference type="Pfam" id="PF06463">
    <property type="entry name" value="Mob_synth_C"/>
    <property type="match status" value="1"/>
</dbReference>
<dbReference type="CDD" id="cd21117">
    <property type="entry name" value="Twitch_MoaA"/>
    <property type="match status" value="1"/>
</dbReference>
<keyword evidence="8 12" id="KW-0342">GTP-binding</keyword>
<feature type="domain" description="Radical SAM core" evidence="13">
    <location>
        <begin position="7"/>
        <end position="237"/>
    </location>
</feature>
<dbReference type="NCBIfam" id="NF001199">
    <property type="entry name" value="PRK00164.2-1"/>
    <property type="match status" value="1"/>
</dbReference>
<evidence type="ECO:0000256" key="4">
    <source>
        <dbReference type="ARBA" id="ARBA00022723"/>
    </source>
</evidence>
<dbReference type="AlphaFoldDB" id="A0A2G6KAX6"/>
<feature type="binding site" evidence="12">
    <location>
        <position position="16"/>
    </location>
    <ligand>
        <name>GTP</name>
        <dbReference type="ChEBI" id="CHEBI:37565"/>
    </ligand>
</feature>
<feature type="binding site" evidence="12">
    <location>
        <position position="254"/>
    </location>
    <ligand>
        <name>[4Fe-4S] cluster</name>
        <dbReference type="ChEBI" id="CHEBI:49883"/>
        <label>2</label>
        <note>4Fe-4S-substrate</note>
    </ligand>
</feature>
<evidence type="ECO:0000256" key="8">
    <source>
        <dbReference type="ARBA" id="ARBA00023134"/>
    </source>
</evidence>
<dbReference type="InterPro" id="IPR010505">
    <property type="entry name" value="MoaA_twitch"/>
</dbReference>
<dbReference type="PANTHER" id="PTHR22960">
    <property type="entry name" value="MOLYBDOPTERIN COFACTOR SYNTHESIS PROTEIN A"/>
    <property type="match status" value="1"/>
</dbReference>
<keyword evidence="10 12" id="KW-0456">Lyase</keyword>
<evidence type="ECO:0000256" key="10">
    <source>
        <dbReference type="ARBA" id="ARBA00023239"/>
    </source>
</evidence>
<name>A0A2G6KAX6_9BACT</name>
<feature type="binding site" evidence="12">
    <location>
        <position position="23"/>
    </location>
    <ligand>
        <name>[4Fe-4S] cluster</name>
        <dbReference type="ChEBI" id="CHEBI:49883"/>
        <label>1</label>
        <note>4Fe-4S-S-AdoMet</note>
    </ligand>
</feature>
<evidence type="ECO:0000313" key="14">
    <source>
        <dbReference type="EMBL" id="PIE32142.1"/>
    </source>
</evidence>
<dbReference type="InterPro" id="IPR040064">
    <property type="entry name" value="MoaA-like"/>
</dbReference>
<dbReference type="PANTHER" id="PTHR22960:SF0">
    <property type="entry name" value="MOLYBDENUM COFACTOR BIOSYNTHESIS PROTEIN 1"/>
    <property type="match status" value="1"/>
</dbReference>
<feature type="binding site" evidence="12">
    <location>
        <position position="66"/>
    </location>
    <ligand>
        <name>GTP</name>
        <dbReference type="ChEBI" id="CHEBI:37565"/>
    </ligand>
</feature>
<evidence type="ECO:0000313" key="15">
    <source>
        <dbReference type="Proteomes" id="UP000230821"/>
    </source>
</evidence>
<dbReference type="PROSITE" id="PS51918">
    <property type="entry name" value="RADICAL_SAM"/>
    <property type="match status" value="1"/>
</dbReference>
<dbReference type="InterPro" id="IPR050105">
    <property type="entry name" value="MoCo_biosynth_MoaA/MoaC"/>
</dbReference>
<dbReference type="GO" id="GO:0061799">
    <property type="term" value="F:cyclic pyranopterin monophosphate synthase activity"/>
    <property type="evidence" value="ECO:0007669"/>
    <property type="project" value="TreeGrafter"/>
</dbReference>
<dbReference type="GO" id="GO:0061798">
    <property type="term" value="F:GTP 3',8'-cyclase activity"/>
    <property type="evidence" value="ECO:0007669"/>
    <property type="project" value="UniProtKB-UniRule"/>
</dbReference>
<dbReference type="InterPro" id="IPR058240">
    <property type="entry name" value="rSAM_sf"/>
</dbReference>
<dbReference type="Proteomes" id="UP000230821">
    <property type="component" value="Unassembled WGS sequence"/>
</dbReference>
<dbReference type="SMART" id="SM00729">
    <property type="entry name" value="Elp3"/>
    <property type="match status" value="1"/>
</dbReference>
<feature type="binding site" evidence="12">
    <location>
        <position position="70"/>
    </location>
    <ligand>
        <name>S-adenosyl-L-methionine</name>
        <dbReference type="ChEBI" id="CHEBI:59789"/>
    </ligand>
</feature>
<evidence type="ECO:0000256" key="7">
    <source>
        <dbReference type="ARBA" id="ARBA00023014"/>
    </source>
</evidence>
<feature type="binding site" evidence="12">
    <location>
        <position position="192"/>
    </location>
    <ligand>
        <name>S-adenosyl-L-methionine</name>
        <dbReference type="ChEBI" id="CHEBI:59789"/>
    </ligand>
</feature>
<feature type="binding site" evidence="12">
    <location>
        <begin position="259"/>
        <end position="261"/>
    </location>
    <ligand>
        <name>GTP</name>
        <dbReference type="ChEBI" id="CHEBI:37565"/>
    </ligand>
</feature>
<dbReference type="EMBL" id="PDSK01000117">
    <property type="protein sequence ID" value="PIE32142.1"/>
    <property type="molecule type" value="Genomic_DNA"/>
</dbReference>
<feature type="binding site" evidence="12">
    <location>
        <position position="257"/>
    </location>
    <ligand>
        <name>[4Fe-4S] cluster</name>
        <dbReference type="ChEBI" id="CHEBI:49883"/>
        <label>2</label>
        <note>4Fe-4S-substrate</note>
    </ligand>
</feature>
<evidence type="ECO:0000256" key="12">
    <source>
        <dbReference type="HAMAP-Rule" id="MF_01225"/>
    </source>
</evidence>
<evidence type="ECO:0000256" key="5">
    <source>
        <dbReference type="ARBA" id="ARBA00022741"/>
    </source>
</evidence>
<keyword evidence="5 12" id="KW-0547">Nucleotide-binding</keyword>
<comment type="function">
    <text evidence="12">Catalyzes the cyclization of GTP to (8S)-3',8-cyclo-7,8-dihydroguanosine 5'-triphosphate.</text>
</comment>
<dbReference type="InterPro" id="IPR013483">
    <property type="entry name" value="MoaA"/>
</dbReference>
<feature type="binding site" evidence="12">
    <location>
        <position position="30"/>
    </location>
    <ligand>
        <name>[4Fe-4S] cluster</name>
        <dbReference type="ChEBI" id="CHEBI:49883"/>
        <label>1</label>
        <note>4Fe-4S-S-AdoMet</note>
    </ligand>
</feature>
<dbReference type="EC" id="4.1.99.22" evidence="1 12"/>
<dbReference type="InterPro" id="IPR007197">
    <property type="entry name" value="rSAM"/>
</dbReference>
<dbReference type="SFLD" id="SFLDS00029">
    <property type="entry name" value="Radical_SAM"/>
    <property type="match status" value="1"/>
</dbReference>
<keyword evidence="7 12" id="KW-0411">Iron-sulfur</keyword>
<evidence type="ECO:0000256" key="3">
    <source>
        <dbReference type="ARBA" id="ARBA00022691"/>
    </source>
</evidence>
<feature type="binding site" evidence="12">
    <location>
        <position position="29"/>
    </location>
    <ligand>
        <name>S-adenosyl-L-methionine</name>
        <dbReference type="ChEBI" id="CHEBI:59789"/>
    </ligand>
</feature>
<protein>
    <recommendedName>
        <fullName evidence="1 12">GTP 3',8-cyclase</fullName>
        <ecNumber evidence="1 12">4.1.99.22</ecNumber>
    </recommendedName>
    <alternativeName>
        <fullName evidence="12">Molybdenum cofactor biosynthesis protein A</fullName>
    </alternativeName>
</protein>
<dbReference type="GO" id="GO:0051539">
    <property type="term" value="F:4 iron, 4 sulfur cluster binding"/>
    <property type="evidence" value="ECO:0007669"/>
    <property type="project" value="UniProtKB-UniRule"/>
</dbReference>
<dbReference type="UniPathway" id="UPA00344"/>
<keyword evidence="2 12" id="KW-0004">4Fe-4S</keyword>
<dbReference type="CDD" id="cd01335">
    <property type="entry name" value="Radical_SAM"/>
    <property type="match status" value="1"/>
</dbReference>
<dbReference type="SFLD" id="SFLDG01386">
    <property type="entry name" value="main_SPASM_domain-containing"/>
    <property type="match status" value="1"/>
</dbReference>
<dbReference type="GO" id="GO:0005525">
    <property type="term" value="F:GTP binding"/>
    <property type="evidence" value="ECO:0007669"/>
    <property type="project" value="UniProtKB-UniRule"/>
</dbReference>
<gene>
    <name evidence="12 14" type="primary">moaA</name>
    <name evidence="14" type="ORF">CSA56_16155</name>
</gene>
<dbReference type="PROSITE" id="PS01305">
    <property type="entry name" value="MOAA_NIFB_PQQE"/>
    <property type="match status" value="1"/>
</dbReference>
<dbReference type="Gene3D" id="3.20.20.70">
    <property type="entry name" value="Aldolase class I"/>
    <property type="match status" value="1"/>
</dbReference>
<evidence type="ECO:0000256" key="2">
    <source>
        <dbReference type="ARBA" id="ARBA00022485"/>
    </source>
</evidence>
<comment type="cofactor">
    <cofactor evidence="12">
        <name>[4Fe-4S] cluster</name>
        <dbReference type="ChEBI" id="CHEBI:49883"/>
    </cofactor>
    <text evidence="12">Binds 2 [4Fe-4S] clusters. Binds 1 [4Fe-4S] cluster coordinated with 3 cysteines and an exchangeable S-adenosyl-L-methionine and 1 [4Fe-4S] cluster coordinated with 3 cysteines and the GTP-derived substrate.</text>
</comment>
<keyword evidence="9 12" id="KW-0501">Molybdenum cofactor biosynthesis</keyword>
<dbReference type="SFLD" id="SFLDG01067">
    <property type="entry name" value="SPASM/twitch_domain_containing"/>
    <property type="match status" value="1"/>
</dbReference>
<dbReference type="SUPFAM" id="SSF102114">
    <property type="entry name" value="Radical SAM enzymes"/>
    <property type="match status" value="1"/>
</dbReference>
<organism evidence="14 15">
    <name type="scientific">candidate division KSB3 bacterium</name>
    <dbReference type="NCBI Taxonomy" id="2044937"/>
    <lineage>
        <taxon>Bacteria</taxon>
        <taxon>candidate division KSB3</taxon>
    </lineage>
</organism>